<organism evidence="2 3">
    <name type="scientific">Portunus trituberculatus</name>
    <name type="common">Swimming crab</name>
    <name type="synonym">Neptunus trituberculatus</name>
    <dbReference type="NCBI Taxonomy" id="210409"/>
    <lineage>
        <taxon>Eukaryota</taxon>
        <taxon>Metazoa</taxon>
        <taxon>Ecdysozoa</taxon>
        <taxon>Arthropoda</taxon>
        <taxon>Crustacea</taxon>
        <taxon>Multicrustacea</taxon>
        <taxon>Malacostraca</taxon>
        <taxon>Eumalacostraca</taxon>
        <taxon>Eucarida</taxon>
        <taxon>Decapoda</taxon>
        <taxon>Pleocyemata</taxon>
        <taxon>Brachyura</taxon>
        <taxon>Eubrachyura</taxon>
        <taxon>Portunoidea</taxon>
        <taxon>Portunidae</taxon>
        <taxon>Portuninae</taxon>
        <taxon>Portunus</taxon>
    </lineage>
</organism>
<evidence type="ECO:0000256" key="1">
    <source>
        <dbReference type="SAM" id="MobiDB-lite"/>
    </source>
</evidence>
<dbReference type="AlphaFoldDB" id="A0A5B7CEC9"/>
<feature type="compositionally biased region" description="Acidic residues" evidence="1">
    <location>
        <begin position="62"/>
        <end position="71"/>
    </location>
</feature>
<dbReference type="Proteomes" id="UP000324222">
    <property type="component" value="Unassembled WGS sequence"/>
</dbReference>
<feature type="region of interest" description="Disordered" evidence="1">
    <location>
        <begin position="1"/>
        <end position="121"/>
    </location>
</feature>
<evidence type="ECO:0000313" key="2">
    <source>
        <dbReference type="EMBL" id="MPC07570.1"/>
    </source>
</evidence>
<comment type="caution">
    <text evidence="2">The sequence shown here is derived from an EMBL/GenBank/DDBJ whole genome shotgun (WGS) entry which is preliminary data.</text>
</comment>
<evidence type="ECO:0000313" key="3">
    <source>
        <dbReference type="Proteomes" id="UP000324222"/>
    </source>
</evidence>
<sequence>MGFNVDKRSEARARKGPKDCIRSDLNERGRGREGLCKGEVEDSLVRTSEGRGSLYKHVGDDRNEDEEGEEGMNERMNERKMERKKERQEEEEEEEEEEKEEEEEEDEDKEEDEQEDDEEEK</sequence>
<keyword evidence="3" id="KW-1185">Reference proteome</keyword>
<proteinExistence type="predicted"/>
<feature type="compositionally biased region" description="Acidic residues" evidence="1">
    <location>
        <begin position="89"/>
        <end position="121"/>
    </location>
</feature>
<gene>
    <name evidence="2" type="ORF">E2C01_000134</name>
</gene>
<dbReference type="EMBL" id="VSRR010000003">
    <property type="protein sequence ID" value="MPC07570.1"/>
    <property type="molecule type" value="Genomic_DNA"/>
</dbReference>
<feature type="compositionally biased region" description="Basic and acidic residues" evidence="1">
    <location>
        <begin position="1"/>
        <end position="44"/>
    </location>
</feature>
<protein>
    <submittedName>
        <fullName evidence="2">Uncharacterized protein</fullName>
    </submittedName>
</protein>
<reference evidence="2 3" key="1">
    <citation type="submission" date="2019-05" db="EMBL/GenBank/DDBJ databases">
        <title>Another draft genome of Portunus trituberculatus and its Hox gene families provides insights of decapod evolution.</title>
        <authorList>
            <person name="Jeong J.-H."/>
            <person name="Song I."/>
            <person name="Kim S."/>
            <person name="Choi T."/>
            <person name="Kim D."/>
            <person name="Ryu S."/>
            <person name="Kim W."/>
        </authorList>
    </citation>
    <scope>NUCLEOTIDE SEQUENCE [LARGE SCALE GENOMIC DNA]</scope>
    <source>
        <tissue evidence="2">Muscle</tissue>
    </source>
</reference>
<accession>A0A5B7CEC9</accession>
<name>A0A5B7CEC9_PORTR</name>
<feature type="compositionally biased region" description="Basic and acidic residues" evidence="1">
    <location>
        <begin position="72"/>
        <end position="88"/>
    </location>
</feature>